<feature type="binding site" evidence="9 10">
    <location>
        <position position="462"/>
    </location>
    <ligand>
        <name>Zn(2+)</name>
        <dbReference type="ChEBI" id="CHEBI:29105"/>
    </ligand>
</feature>
<evidence type="ECO:0000256" key="6">
    <source>
        <dbReference type="ARBA" id="ARBA00022840"/>
    </source>
</evidence>
<evidence type="ECO:0000259" key="11">
    <source>
        <dbReference type="PROSITE" id="PS51131"/>
    </source>
</evidence>
<dbReference type="InterPro" id="IPR013134">
    <property type="entry name" value="Zn_hook_RAD50"/>
</dbReference>
<keyword evidence="7 9" id="KW-0175">Coiled coil</keyword>
<feature type="coiled-coil region" evidence="9">
    <location>
        <begin position="196"/>
        <end position="370"/>
    </location>
</feature>
<dbReference type="AlphaFoldDB" id="A0A328PZW4"/>
<evidence type="ECO:0000256" key="4">
    <source>
        <dbReference type="ARBA" id="ARBA00022801"/>
    </source>
</evidence>
<comment type="function">
    <text evidence="9">Part of the Rad50/Mre11 complex, which is involved in the early steps of DNA double-strand break (DSB) repair. The complex may facilitate opening of the processed DNA ends to aid in the recruitment of HerA and NurA. Rad50 controls the balance between DNA end bridging and DNA resection via ATP-dependent structural rearrangements of the Rad50/Mre11 complex.</text>
</comment>
<keyword evidence="4 9" id="KW-0378">Hydrolase</keyword>
<dbReference type="HAMAP" id="MF_00449">
    <property type="entry name" value="RAD50"/>
    <property type="match status" value="1"/>
</dbReference>
<feature type="binding site" evidence="9">
    <location>
        <position position="141"/>
    </location>
    <ligand>
        <name>ATP</name>
        <dbReference type="ChEBI" id="CHEBI:30616"/>
    </ligand>
</feature>
<keyword evidence="6 9" id="KW-0067">ATP-binding</keyword>
<keyword evidence="8 9" id="KW-0234">DNA repair</keyword>
<keyword evidence="2 9" id="KW-0547">Nucleotide-binding</keyword>
<evidence type="ECO:0000256" key="10">
    <source>
        <dbReference type="PROSITE-ProRule" id="PRU00471"/>
    </source>
</evidence>
<dbReference type="Gene3D" id="1.10.287.510">
    <property type="entry name" value="Helix hairpin bin"/>
    <property type="match status" value="1"/>
</dbReference>
<feature type="coiled-coil region" evidence="9">
    <location>
        <begin position="417"/>
        <end position="575"/>
    </location>
</feature>
<accession>A0A328PZW4</accession>
<dbReference type="Pfam" id="PF13558">
    <property type="entry name" value="SbcC_Walker_B"/>
    <property type="match status" value="1"/>
</dbReference>
<dbReference type="PROSITE" id="PS51131">
    <property type="entry name" value="ZN_HOOK"/>
    <property type="match status" value="1"/>
</dbReference>
<sequence length="902" mass="105973">MIINNIELTNFKSHKSTKIEFKKGISLILGENGAGKSSILEAISYAFFKQVNGKLEENIRKPQNRKDIVDKMEVCVQFQHNGRLYKIARGRNKSKSVAKLELLDKNGIHLLSKGDRNVTNDIESILEMDSKSFLNAIYIRQGEITNLIEKTAAERKELITKLLNIDSLEVAWDEIKNIINIYETQKNVNEGKLANINEIREKNTELLQNISEKERQIKEYETEINTKKSQLTIIEEDIKKEDIIKNKHEKLTNDYQFKKEESNHLEDLENKYTYELNEINKNKEKIRILEKEISPLNKLREIKDLKTKINSYKKDSLNKENNIREINENKGIIIDNKENYEKYIQLKKEKEDISKELEKLTEKKLKEMEVESEIKHLTDQVNILYYKINQISEKARKLFKKNINNPIDIQKITIREKTKTEELIKILEKKILKKKKEISVCETELNSTKKSLEDLEKTEDICPICQSEISHDKHAELSDKYKNTIVTYELRIEELSKANNNQEIELQELKEYEQNINDINIQKLKEEHAEYTQLCDTIHEKKKLKPIIEETKAKIEEIKNKENDCNQSIESLEEDYNKYNFAKIRLNQLPQVDEANKEKEIIDNKISENTLKIKKISQTVRIGDDIERKIKYLEKKQNDYNQLIGTVLNEEKIIQEKEETTTKIHKVKLELSNIKSQINELSFDYEKYEKINNKYTLCQENIESISRNYIVKKTELKKDKQQQEKYVEEIKNLKEIEKQQVHIGDYIQLLNEIRSTYSKDGVQKDLRNIVRPEIEKNTMDIFSEFGFDYSAINLDEDYNLIVQTRQEQIDLNMLSGGEKIVIALALRLGIAKAISKNKMELLVLDEPTIHLDSERRTELIDIIRKINVVPQMIVVSHDEEMEALSTNIIKISKNNGISTCNS</sequence>
<evidence type="ECO:0000313" key="13">
    <source>
        <dbReference type="Proteomes" id="UP000248557"/>
    </source>
</evidence>
<dbReference type="SUPFAM" id="SSF52540">
    <property type="entry name" value="P-loop containing nucleoside triphosphate hydrolases"/>
    <property type="match status" value="1"/>
</dbReference>
<feature type="binding site" evidence="9">
    <location>
        <position position="12"/>
    </location>
    <ligand>
        <name>ATP</name>
        <dbReference type="ChEBI" id="CHEBI:30616"/>
    </ligand>
</feature>
<dbReference type="GO" id="GO:0005524">
    <property type="term" value="F:ATP binding"/>
    <property type="evidence" value="ECO:0007669"/>
    <property type="project" value="UniProtKB-UniRule"/>
</dbReference>
<evidence type="ECO:0000256" key="5">
    <source>
        <dbReference type="ARBA" id="ARBA00022833"/>
    </source>
</evidence>
<name>A0A328PZW4_9EURY</name>
<dbReference type="EMBL" id="NGJK01000070">
    <property type="protein sequence ID" value="RAP02823.1"/>
    <property type="molecule type" value="Genomic_DNA"/>
</dbReference>
<evidence type="ECO:0000256" key="8">
    <source>
        <dbReference type="ARBA" id="ARBA00023204"/>
    </source>
</evidence>
<dbReference type="PANTHER" id="PTHR32114:SF2">
    <property type="entry name" value="ABC TRANSPORTER ABCH.3"/>
    <property type="match status" value="1"/>
</dbReference>
<evidence type="ECO:0000256" key="2">
    <source>
        <dbReference type="ARBA" id="ARBA00022741"/>
    </source>
</evidence>
<keyword evidence="1 9" id="KW-0479">Metal-binding</keyword>
<evidence type="ECO:0000256" key="9">
    <source>
        <dbReference type="HAMAP-Rule" id="MF_00449"/>
    </source>
</evidence>
<feature type="domain" description="Zinc-hook" evidence="11">
    <location>
        <begin position="417"/>
        <end position="514"/>
    </location>
</feature>
<feature type="binding site" evidence="9 10">
    <location>
        <position position="465"/>
    </location>
    <ligand>
        <name>Zn(2+)</name>
        <dbReference type="ChEBI" id="CHEBI:29105"/>
    </ligand>
</feature>
<comment type="subunit">
    <text evidence="9">Homodimer. Forms a heterotetramer composed of two Mre11 subunits and two Rad50 subunits.</text>
</comment>
<dbReference type="InterPro" id="IPR038729">
    <property type="entry name" value="Rad50/SbcC_AAA"/>
</dbReference>
<organism evidence="12 13">
    <name type="scientific">Methanosphaera stadtmanae</name>
    <dbReference type="NCBI Taxonomy" id="2317"/>
    <lineage>
        <taxon>Archaea</taxon>
        <taxon>Methanobacteriati</taxon>
        <taxon>Methanobacteriota</taxon>
        <taxon>Methanomada group</taxon>
        <taxon>Methanobacteria</taxon>
        <taxon>Methanobacteriales</taxon>
        <taxon>Methanobacteriaceae</taxon>
        <taxon>Methanosphaera</taxon>
    </lineage>
</organism>
<evidence type="ECO:0000256" key="1">
    <source>
        <dbReference type="ARBA" id="ARBA00022723"/>
    </source>
</evidence>
<comment type="similarity">
    <text evidence="9">Belongs to the SMC family. RAD50 subfamily.</text>
</comment>
<protein>
    <recommendedName>
        <fullName evidence="9">DNA double-strand break repair Rad50 ATPase</fullName>
    </recommendedName>
</protein>
<comment type="caution">
    <text evidence="12">The sequence shown here is derived from an EMBL/GenBank/DDBJ whole genome shotgun (WGS) entry which is preliminary data.</text>
</comment>
<dbReference type="Pfam" id="PF13476">
    <property type="entry name" value="AAA_23"/>
    <property type="match status" value="1"/>
</dbReference>
<keyword evidence="3 9" id="KW-0227">DNA damage</keyword>
<dbReference type="GO" id="GO:0016887">
    <property type="term" value="F:ATP hydrolysis activity"/>
    <property type="evidence" value="ECO:0007669"/>
    <property type="project" value="UniProtKB-UniRule"/>
</dbReference>
<dbReference type="RefSeq" id="WP_112149654.1">
    <property type="nucleotide sequence ID" value="NZ_NGJK01000070.1"/>
</dbReference>
<dbReference type="Gene3D" id="3.40.50.300">
    <property type="entry name" value="P-loop containing nucleotide triphosphate hydrolases"/>
    <property type="match status" value="2"/>
</dbReference>
<dbReference type="GO" id="GO:0008270">
    <property type="term" value="F:zinc ion binding"/>
    <property type="evidence" value="ECO:0007669"/>
    <property type="project" value="UniProtKB-UniRule"/>
</dbReference>
<dbReference type="InterPro" id="IPR027417">
    <property type="entry name" value="P-loop_NTPase"/>
</dbReference>
<evidence type="ECO:0000313" key="12">
    <source>
        <dbReference type="EMBL" id="RAP02823.1"/>
    </source>
</evidence>
<dbReference type="InterPro" id="IPR022982">
    <property type="entry name" value="Rad50_ATPase_archaeal"/>
</dbReference>
<feature type="binding site" evidence="9">
    <location>
        <begin position="813"/>
        <end position="818"/>
    </location>
    <ligand>
        <name>ATP</name>
        <dbReference type="ChEBI" id="CHEBI:30616"/>
    </ligand>
</feature>
<dbReference type="SUPFAM" id="SSF75712">
    <property type="entry name" value="Rad50 coiled-coil Zn hook"/>
    <property type="match status" value="1"/>
</dbReference>
<dbReference type="Proteomes" id="UP000248557">
    <property type="component" value="Unassembled WGS sequence"/>
</dbReference>
<evidence type="ECO:0000256" key="3">
    <source>
        <dbReference type="ARBA" id="ARBA00022763"/>
    </source>
</evidence>
<proteinExistence type="inferred from homology"/>
<keyword evidence="5 9" id="KW-0862">Zinc</keyword>
<feature type="binding site" evidence="9">
    <location>
        <begin position="32"/>
        <end position="38"/>
    </location>
    <ligand>
        <name>ATP</name>
        <dbReference type="ChEBI" id="CHEBI:30616"/>
    </ligand>
</feature>
<comment type="domain">
    <text evidence="9">The two conserved Cys that bind zinc constitute the zinc-hook, which separates the large intramolecular coiled coil regions. The 2 Cys residues coordinate one molecule of zinc with the help of the 2 Cys residues of the zinc-hook of another Rad50 molecule, thereby forming a V-shaped homodimer.</text>
</comment>
<evidence type="ECO:0000256" key="7">
    <source>
        <dbReference type="ARBA" id="ARBA00023054"/>
    </source>
</evidence>
<gene>
    <name evidence="9" type="primary">rad50</name>
    <name evidence="12" type="ORF">CA615_05445</name>
</gene>
<comment type="cofactor">
    <cofactor evidence="9">
        <name>Zn(2+)</name>
        <dbReference type="ChEBI" id="CHEBI:29105"/>
    </cofactor>
    <text evidence="9">Binds 1 zinc ion per homodimer.</text>
</comment>
<dbReference type="PANTHER" id="PTHR32114">
    <property type="entry name" value="ABC TRANSPORTER ABCH.3"/>
    <property type="match status" value="1"/>
</dbReference>
<reference evidence="12 13" key="1">
    <citation type="submission" date="2017-05" db="EMBL/GenBank/DDBJ databases">
        <title>Host range expansion of the Methanosphaera genus to humans and monogastric animals involves recent and extensive reduction in genome content.</title>
        <authorList>
            <person name="Hoedt E.C."/>
            <person name="Volmer J.G."/>
            <person name="Parks D.H."/>
            <person name="Rosewarne C.P."/>
            <person name="Denman S.E."/>
            <person name="Mcsweeney C.S."/>
            <person name="O Cuiv P."/>
            <person name="Hugenholtz P."/>
            <person name="Tyson G.W."/>
            <person name="Morrison M."/>
        </authorList>
    </citation>
    <scope>NUCLEOTIDE SEQUENCE [LARGE SCALE GENOMIC DNA]</scope>
    <source>
        <strain evidence="12 13">PA5</strain>
    </source>
</reference>
<dbReference type="GO" id="GO:0006302">
    <property type="term" value="P:double-strand break repair"/>
    <property type="evidence" value="ECO:0007669"/>
    <property type="project" value="UniProtKB-UniRule"/>
</dbReference>